<feature type="transmembrane region" description="Helical" evidence="1">
    <location>
        <begin position="70"/>
        <end position="89"/>
    </location>
</feature>
<dbReference type="InterPro" id="IPR003675">
    <property type="entry name" value="Rce1/LyrA-like_dom"/>
</dbReference>
<evidence type="ECO:0000313" key="3">
    <source>
        <dbReference type="EMBL" id="KPM85156.1"/>
    </source>
</evidence>
<feature type="transmembrane region" description="Helical" evidence="1">
    <location>
        <begin position="6"/>
        <end position="25"/>
    </location>
</feature>
<evidence type="ECO:0000259" key="2">
    <source>
        <dbReference type="Pfam" id="PF02517"/>
    </source>
</evidence>
<feature type="transmembrane region" description="Helical" evidence="1">
    <location>
        <begin position="155"/>
        <end position="175"/>
    </location>
</feature>
<dbReference type="GO" id="GO:0004175">
    <property type="term" value="F:endopeptidase activity"/>
    <property type="evidence" value="ECO:0007669"/>
    <property type="project" value="UniProtKB-ARBA"/>
</dbReference>
<protein>
    <submittedName>
        <fullName evidence="3">Abortive infection protein</fullName>
    </submittedName>
</protein>
<dbReference type="EMBL" id="LJTC01000002">
    <property type="protein sequence ID" value="KPM85156.1"/>
    <property type="molecule type" value="Genomic_DNA"/>
</dbReference>
<dbReference type="STRING" id="570156.AOG27_05220"/>
<sequence length="248" mass="27659">MPDMYFGILANLGVVLLLVLILKAFSKVTINLTWLLATLLILFCYFLALFKGKEFISLDLLFTDLKWNWSGKIVAITLWALVLALLAAFKSDFKIKDAGFTLRQNEGSIKPALVVLTLFVALQIIVTLSLGNGPNFDFETLLYQALIPGLDEEPMFRGVLLFCFSLAVVSSRINFFGSPINIAGLLLVLLFGLVHGVMYIDGEWHFSAFRIVLTGSYGFILLWLRERTGSLVFPIVAHNMVNFVGQLV</sequence>
<dbReference type="RefSeq" id="WP_054551923.1">
    <property type="nucleotide sequence ID" value="NZ_LJTC01000002.1"/>
</dbReference>
<feature type="domain" description="CAAX prenyl protease 2/Lysostaphin resistance protein A-like" evidence="2">
    <location>
        <begin position="140"/>
        <end position="244"/>
    </location>
</feature>
<dbReference type="OrthoDB" id="877230at2"/>
<evidence type="ECO:0000256" key="1">
    <source>
        <dbReference type="SAM" id="Phobius"/>
    </source>
</evidence>
<feature type="transmembrane region" description="Helical" evidence="1">
    <location>
        <begin position="32"/>
        <end position="50"/>
    </location>
</feature>
<comment type="caution">
    <text evidence="3">The sequence shown here is derived from an EMBL/GenBank/DDBJ whole genome shotgun (WGS) entry which is preliminary data.</text>
</comment>
<keyword evidence="1" id="KW-1133">Transmembrane helix</keyword>
<reference evidence="3 4" key="1">
    <citation type="submission" date="2015-09" db="EMBL/GenBank/DDBJ databases">
        <title>Draft Genome Sequence of Pseudoalteromonas lipolytica UCD-48B.</title>
        <authorList>
            <person name="Krusor M."/>
            <person name="Coil D.A."/>
            <person name="Lang J.M."/>
            <person name="Eisen J.A."/>
            <person name="Alexiev A."/>
        </authorList>
    </citation>
    <scope>NUCLEOTIDE SEQUENCE [LARGE SCALE GENOMIC DNA]</scope>
    <source>
        <strain evidence="3 4">UCD-48B</strain>
    </source>
</reference>
<dbReference type="GO" id="GO:0080120">
    <property type="term" value="P:CAAX-box protein maturation"/>
    <property type="evidence" value="ECO:0007669"/>
    <property type="project" value="UniProtKB-ARBA"/>
</dbReference>
<feature type="transmembrane region" description="Helical" evidence="1">
    <location>
        <begin position="109"/>
        <end position="131"/>
    </location>
</feature>
<keyword evidence="1" id="KW-0812">Transmembrane</keyword>
<dbReference type="Proteomes" id="UP000050378">
    <property type="component" value="Unassembled WGS sequence"/>
</dbReference>
<dbReference type="AlphaFoldDB" id="A0A0P7EJ73"/>
<feature type="transmembrane region" description="Helical" evidence="1">
    <location>
        <begin position="182"/>
        <end position="200"/>
    </location>
</feature>
<keyword evidence="1" id="KW-0472">Membrane</keyword>
<feature type="transmembrane region" description="Helical" evidence="1">
    <location>
        <begin position="206"/>
        <end position="224"/>
    </location>
</feature>
<gene>
    <name evidence="3" type="ORF">AOG27_05220</name>
</gene>
<proteinExistence type="predicted"/>
<name>A0A0P7EJ73_9GAMM</name>
<dbReference type="PATRIC" id="fig|570156.3.peg.1036"/>
<dbReference type="Pfam" id="PF02517">
    <property type="entry name" value="Rce1-like"/>
    <property type="match status" value="1"/>
</dbReference>
<organism evidence="3 4">
    <name type="scientific">Pseudoalteromonas lipolytica</name>
    <dbReference type="NCBI Taxonomy" id="570156"/>
    <lineage>
        <taxon>Bacteria</taxon>
        <taxon>Pseudomonadati</taxon>
        <taxon>Pseudomonadota</taxon>
        <taxon>Gammaproteobacteria</taxon>
        <taxon>Alteromonadales</taxon>
        <taxon>Pseudoalteromonadaceae</taxon>
        <taxon>Pseudoalteromonas</taxon>
    </lineage>
</organism>
<accession>A0A0P7EJ73</accession>
<evidence type="ECO:0000313" key="4">
    <source>
        <dbReference type="Proteomes" id="UP000050378"/>
    </source>
</evidence>